<sequence length="433" mass="50172">MNYIIVETGKTLGGIENFIIETVKKLTSDGNKVFILTKTNTTIYHQELINKSNIEIINLGINKPVEYLLNSDIKKLKDYCYQHITRKMGNGVTTVICPFFDNLQLGLLLFAEDTSYRIFHIWGHPEDWVKTLKIYKNSGFHKRKIKNSKYFYQKSLLSKLFKEDADFYGGRIVPVFNSWYYETELSPEKICTFPIEDIKKPYQEITYTLDGKIKVLWCGRFDEWKNEAIIHISKCLDSISQNTDMDISFDIIGYGSKKNTLYVKNNISSKNIEVNFLSYVSPQDLSGVMKEYHLGIGMGLSVKKMAQVGLPSIVIDSVDNKNIDKLKAEWLFNTFEGDAGDGYYFEMVGQPLNNRHQLMELLSEVINNQHLLEVYSRRSREFVEENYSQDKQIESFISCSNKSLFRGIGQKIYRRNILLRVLFSIYSLLAGKN</sequence>
<dbReference type="EMBL" id="CALBWS010000032">
    <property type="protein sequence ID" value="CAH2716745.1"/>
    <property type="molecule type" value="Genomic_DNA"/>
</dbReference>
<dbReference type="SUPFAM" id="SSF53756">
    <property type="entry name" value="UDP-Glycosyltransferase/glycogen phosphorylase"/>
    <property type="match status" value="1"/>
</dbReference>
<dbReference type="Gene3D" id="3.40.50.2000">
    <property type="entry name" value="Glycogen Phosphorylase B"/>
    <property type="match status" value="1"/>
</dbReference>
<dbReference type="Proteomes" id="UP000838308">
    <property type="component" value="Unassembled WGS sequence"/>
</dbReference>
<accession>A0ABN8KWC6</accession>
<comment type="caution">
    <text evidence="1">The sequence shown here is derived from an EMBL/GenBank/DDBJ whole genome shotgun (WGS) entry which is preliminary data.</text>
</comment>
<reference evidence="1" key="1">
    <citation type="submission" date="2022-04" db="EMBL/GenBank/DDBJ databases">
        <authorList>
            <person name="Criscuolo A."/>
        </authorList>
    </citation>
    <scope>NUCLEOTIDE SEQUENCE</scope>
    <source>
        <strain evidence="1">CIP111895</strain>
    </source>
</reference>
<evidence type="ECO:0000313" key="1">
    <source>
        <dbReference type="EMBL" id="CAH2716745.1"/>
    </source>
</evidence>
<proteinExistence type="predicted"/>
<name>A0ABN8KWC6_9BACI</name>
<evidence type="ECO:0008006" key="3">
    <source>
        <dbReference type="Google" id="ProtNLM"/>
    </source>
</evidence>
<evidence type="ECO:0000313" key="2">
    <source>
        <dbReference type="Proteomes" id="UP000838308"/>
    </source>
</evidence>
<protein>
    <recommendedName>
        <fullName evidence="3">Glycosyl transferase family 1 domain-containing protein</fullName>
    </recommendedName>
</protein>
<organism evidence="1 2">
    <name type="scientific">Neobacillus rhizosphaerae</name>
    <dbReference type="NCBI Taxonomy" id="2880965"/>
    <lineage>
        <taxon>Bacteria</taxon>
        <taxon>Bacillati</taxon>
        <taxon>Bacillota</taxon>
        <taxon>Bacilli</taxon>
        <taxon>Bacillales</taxon>
        <taxon>Bacillaceae</taxon>
        <taxon>Neobacillus</taxon>
    </lineage>
</organism>
<dbReference type="RefSeq" id="WP_248736983.1">
    <property type="nucleotide sequence ID" value="NZ_CALBWS010000032.1"/>
</dbReference>
<keyword evidence="2" id="KW-1185">Reference proteome</keyword>
<gene>
    <name evidence="1" type="ORF">BACCIP111895_03933</name>
</gene>